<feature type="domain" description="Rhamnogalacturonase A/B/Epimerase-like pectate lyase" evidence="2">
    <location>
        <begin position="416"/>
        <end position="485"/>
    </location>
</feature>
<gene>
    <name evidence="3" type="ORF">AURDEDRAFT_91378</name>
</gene>
<evidence type="ECO:0000259" key="2">
    <source>
        <dbReference type="Pfam" id="PF12708"/>
    </source>
</evidence>
<feature type="chain" id="PRO_5003741466" evidence="1">
    <location>
        <begin position="21"/>
        <end position="773"/>
    </location>
</feature>
<accession>J0WXN2</accession>
<dbReference type="InterPro" id="IPR012334">
    <property type="entry name" value="Pectin_lyas_fold"/>
</dbReference>
<dbReference type="InterPro" id="IPR039279">
    <property type="entry name" value="QRT3-like"/>
</dbReference>
<keyword evidence="1" id="KW-0732">Signal</keyword>
<dbReference type="InParanoid" id="J0WXN2"/>
<dbReference type="OrthoDB" id="1046782at2759"/>
<dbReference type="Proteomes" id="UP000006514">
    <property type="component" value="Unassembled WGS sequence"/>
</dbReference>
<reference evidence="4" key="1">
    <citation type="journal article" date="2012" name="Science">
        <title>The Paleozoic origin of enzymatic lignin decomposition reconstructed from 31 fungal genomes.</title>
        <authorList>
            <person name="Floudas D."/>
            <person name="Binder M."/>
            <person name="Riley R."/>
            <person name="Barry K."/>
            <person name="Blanchette R.A."/>
            <person name="Henrissat B."/>
            <person name="Martinez A.T."/>
            <person name="Otillar R."/>
            <person name="Spatafora J.W."/>
            <person name="Yadav J.S."/>
            <person name="Aerts A."/>
            <person name="Benoit I."/>
            <person name="Boyd A."/>
            <person name="Carlson A."/>
            <person name="Copeland A."/>
            <person name="Coutinho P.M."/>
            <person name="de Vries R.P."/>
            <person name="Ferreira P."/>
            <person name="Findley K."/>
            <person name="Foster B."/>
            <person name="Gaskell J."/>
            <person name="Glotzer D."/>
            <person name="Gorecki P."/>
            <person name="Heitman J."/>
            <person name="Hesse C."/>
            <person name="Hori C."/>
            <person name="Igarashi K."/>
            <person name="Jurgens J.A."/>
            <person name="Kallen N."/>
            <person name="Kersten P."/>
            <person name="Kohler A."/>
            <person name="Kuees U."/>
            <person name="Kumar T.K.A."/>
            <person name="Kuo A."/>
            <person name="LaButti K."/>
            <person name="Larrondo L.F."/>
            <person name="Lindquist E."/>
            <person name="Ling A."/>
            <person name="Lombard V."/>
            <person name="Lucas S."/>
            <person name="Lundell T."/>
            <person name="Martin R."/>
            <person name="McLaughlin D.J."/>
            <person name="Morgenstern I."/>
            <person name="Morin E."/>
            <person name="Murat C."/>
            <person name="Nagy L.G."/>
            <person name="Nolan M."/>
            <person name="Ohm R.A."/>
            <person name="Patyshakuliyeva A."/>
            <person name="Rokas A."/>
            <person name="Ruiz-Duenas F.J."/>
            <person name="Sabat G."/>
            <person name="Salamov A."/>
            <person name="Samejima M."/>
            <person name="Schmutz J."/>
            <person name="Slot J.C."/>
            <person name="St John F."/>
            <person name="Stenlid J."/>
            <person name="Sun H."/>
            <person name="Sun S."/>
            <person name="Syed K."/>
            <person name="Tsang A."/>
            <person name="Wiebenga A."/>
            <person name="Young D."/>
            <person name="Pisabarro A."/>
            <person name="Eastwood D.C."/>
            <person name="Martin F."/>
            <person name="Cullen D."/>
            <person name="Grigoriev I.V."/>
            <person name="Hibbett D.S."/>
        </authorList>
    </citation>
    <scope>NUCLEOTIDE SEQUENCE [LARGE SCALE GENOMIC DNA]</scope>
    <source>
        <strain evidence="4">TFB10046</strain>
    </source>
</reference>
<dbReference type="GO" id="GO:0004650">
    <property type="term" value="F:polygalacturonase activity"/>
    <property type="evidence" value="ECO:0007669"/>
    <property type="project" value="InterPro"/>
</dbReference>
<dbReference type="KEGG" id="adl:AURDEDRAFT_91378"/>
<evidence type="ECO:0000313" key="4">
    <source>
        <dbReference type="Proteomes" id="UP000006514"/>
    </source>
</evidence>
<dbReference type="OMA" id="WDTHIIL"/>
<dbReference type="FunFam" id="2.160.20.10:FF:000049">
    <property type="entry name" value="Putative exo-beta-1,3-glucanase"/>
    <property type="match status" value="1"/>
</dbReference>
<dbReference type="InterPro" id="IPR011050">
    <property type="entry name" value="Pectin_lyase_fold/virulence"/>
</dbReference>
<keyword evidence="4" id="KW-1185">Reference proteome</keyword>
<evidence type="ECO:0000313" key="3">
    <source>
        <dbReference type="EMBL" id="EJD39742.1"/>
    </source>
</evidence>
<dbReference type="EMBL" id="JH687810">
    <property type="protein sequence ID" value="EJD39742.1"/>
    <property type="molecule type" value="Genomic_DNA"/>
</dbReference>
<dbReference type="Gene3D" id="2.160.20.10">
    <property type="entry name" value="Single-stranded right-handed beta-helix, Pectin lyase-like"/>
    <property type="match status" value="2"/>
</dbReference>
<name>J0WXN2_AURST</name>
<dbReference type="SUPFAM" id="SSF51126">
    <property type="entry name" value="Pectin lyase-like"/>
    <property type="match status" value="2"/>
</dbReference>
<dbReference type="Pfam" id="PF12708">
    <property type="entry name" value="Pect-lyase_RHGA_epim"/>
    <property type="match status" value="2"/>
</dbReference>
<feature type="domain" description="Rhamnogalacturonase A/B/Epimerase-like pectate lyase" evidence="2">
    <location>
        <begin position="64"/>
        <end position="288"/>
    </location>
</feature>
<sequence length="773" mass="81578">MVLSPFIAIALLACAHVARSIGTACSAPLGRGSAGPGDPYWLENMPKRGSSAYNADPASYVVRRNVRDFGARGDGVTDDTQAINNAMTSGGRCGLGCGQSTRTPAVVYLPPGTYKISSPIILYWYTAMVGDARNPPSLLAAANFSGIGLIDADPYTGGNGGAEQYYANQNNFYRSLRNLVIDMRQLPVQSTVNGLHWQVSQSTSISNLRIEMSRDPATGQVGMFMENGSGGYMGDMVINGGAVGLNLGNQQFTVRNVAVNGAQTAIMLGWSWTWLFYHITITDCPVGFRLSTGSTTSRQATGSSIIADSTFTNVHTAVQTTTDQAGSYASGFVLDNVVFNGVTRGVADMTNNVALAGGSTSVLHWIQGSVYAGSNSTFRYLRAAASALHKPSVLLEDGKFVSRPRPQYENYAVGDFVSVKALGAKGDGTSDDTAILNAIFAKYAGCKIIFFDAGSYVVTSTLTIPAGSQVIGEAWSTIIGTGPKFSDPSNPQVVVRVGTPGSNGILEISDMLFTTRGPAGGAIVVEWNVHDPAGRVGVAGVWETVIRLGGAAGTNLQAPNCPIGNQDAACMAAFLGLHLTTHSNGYFEGLWVWTADHDVDNGPQVNIYSGRGILSESQGPVWLVGTGSEHNAIVQYNFAQAKNHFLGVIQTESPYWQPSPAAPAPFTLSGKYFDPTSFGPPGNAWALRISNSSGILVYGAGLYSFFNNYWADGCGPQTNCQNQIASVESSSNIVLVGLSTVGVTKMLTVDGSAIIDQADNRFGTQSTVMKWSH</sequence>
<dbReference type="PANTHER" id="PTHR33928">
    <property type="entry name" value="POLYGALACTURONASE QRT3"/>
    <property type="match status" value="1"/>
</dbReference>
<dbReference type="PANTHER" id="PTHR33928:SF2">
    <property type="entry name" value="PECTATE LYASE SUPERFAMILY PROTEIN DOMAIN-CONTAINING PROTEIN-RELATED"/>
    <property type="match status" value="1"/>
</dbReference>
<evidence type="ECO:0000256" key="1">
    <source>
        <dbReference type="SAM" id="SignalP"/>
    </source>
</evidence>
<dbReference type="InterPro" id="IPR024535">
    <property type="entry name" value="RHGA/B-epi-like_pectate_lyase"/>
</dbReference>
<dbReference type="AlphaFoldDB" id="J0WXN2"/>
<feature type="signal peptide" evidence="1">
    <location>
        <begin position="1"/>
        <end position="20"/>
    </location>
</feature>
<dbReference type="eggNOG" id="ENOG502QV54">
    <property type="taxonomic scope" value="Eukaryota"/>
</dbReference>
<dbReference type="CDD" id="cd23668">
    <property type="entry name" value="GH55_beta13glucanase-like"/>
    <property type="match status" value="1"/>
</dbReference>
<proteinExistence type="predicted"/>
<organism evidence="3 4">
    <name type="scientific">Auricularia subglabra (strain TFB-10046 / SS5)</name>
    <name type="common">White-rot fungus</name>
    <name type="synonym">Auricularia delicata (strain TFB10046)</name>
    <dbReference type="NCBI Taxonomy" id="717982"/>
    <lineage>
        <taxon>Eukaryota</taxon>
        <taxon>Fungi</taxon>
        <taxon>Dikarya</taxon>
        <taxon>Basidiomycota</taxon>
        <taxon>Agaricomycotina</taxon>
        <taxon>Agaricomycetes</taxon>
        <taxon>Auriculariales</taxon>
        <taxon>Auriculariaceae</taxon>
        <taxon>Auricularia</taxon>
    </lineage>
</organism>
<protein>
    <submittedName>
        <fullName evidence="3">Glucan 1,3-beta-glucosidase</fullName>
    </submittedName>
</protein>